<feature type="region of interest" description="Disordered" evidence="1">
    <location>
        <begin position="90"/>
        <end position="109"/>
    </location>
</feature>
<dbReference type="EMBL" id="BSTJ01000003">
    <property type="protein sequence ID" value="GLY75235.1"/>
    <property type="molecule type" value="Genomic_DNA"/>
</dbReference>
<accession>A0A9W6RJW7</accession>
<dbReference type="Pfam" id="PF13560">
    <property type="entry name" value="HTH_31"/>
    <property type="match status" value="1"/>
</dbReference>
<comment type="caution">
    <text evidence="2">The sequence shown here is derived from an EMBL/GenBank/DDBJ whole genome shotgun (WGS) entry which is preliminary data.</text>
</comment>
<evidence type="ECO:0000256" key="1">
    <source>
        <dbReference type="SAM" id="MobiDB-lite"/>
    </source>
</evidence>
<dbReference type="Proteomes" id="UP001165135">
    <property type="component" value="Unassembled WGS sequence"/>
</dbReference>
<evidence type="ECO:0008006" key="4">
    <source>
        <dbReference type="Google" id="ProtNLM"/>
    </source>
</evidence>
<dbReference type="AlphaFoldDB" id="A0A9W6RJW7"/>
<sequence length="311" mass="32838">MGRRPQPVDAEVTELAEFVADLRALRAQAGNPPYRSMAVKARYSASTLSEAASGRRLATLPVVLAYVAACGAETEGWPERWRQVAAAVHAHREGTQAETSPAADRSESTPLVDVPATLAVPAAPQGHGKRGATQLIMVGGALLSAVSIITAWRLLFPGSADHTSAASPRSTRTIAEGSDPQDTGCDKGEVMTVASANLYAPDRFFVGYILLRYAPACGAMWPRFQPATGMAQLDGAQVTVWITRPADGRASRYDTPYLGDLVYGNMLRTSYGCLEGATTVTAPHPTAGPTAALPGKGRIFAHAETQCVHRP</sequence>
<name>A0A9W6RJW7_9ACTN</name>
<evidence type="ECO:0000313" key="3">
    <source>
        <dbReference type="Proteomes" id="UP001165135"/>
    </source>
</evidence>
<protein>
    <recommendedName>
        <fullName evidence="4">DUF2690 domain-containing protein</fullName>
    </recommendedName>
</protein>
<gene>
    <name evidence="2" type="ORF">Airi01_035020</name>
</gene>
<reference evidence="2" key="1">
    <citation type="submission" date="2023-03" db="EMBL/GenBank/DDBJ databases">
        <title>Actinoallomurus iriomotensis NBRC 103681.</title>
        <authorList>
            <person name="Ichikawa N."/>
            <person name="Sato H."/>
            <person name="Tonouchi N."/>
        </authorList>
    </citation>
    <scope>NUCLEOTIDE SEQUENCE</scope>
    <source>
        <strain evidence="2">NBRC 103681</strain>
    </source>
</reference>
<proteinExistence type="predicted"/>
<evidence type="ECO:0000313" key="2">
    <source>
        <dbReference type="EMBL" id="GLY75235.1"/>
    </source>
</evidence>
<dbReference type="RefSeq" id="WP_432705570.1">
    <property type="nucleotide sequence ID" value="NZ_BSTJ01000003.1"/>
</dbReference>
<organism evidence="2 3">
    <name type="scientific">Actinoallomurus iriomotensis</name>
    <dbReference type="NCBI Taxonomy" id="478107"/>
    <lineage>
        <taxon>Bacteria</taxon>
        <taxon>Bacillati</taxon>
        <taxon>Actinomycetota</taxon>
        <taxon>Actinomycetes</taxon>
        <taxon>Streptosporangiales</taxon>
        <taxon>Thermomonosporaceae</taxon>
        <taxon>Actinoallomurus</taxon>
    </lineage>
</organism>
<feature type="region of interest" description="Disordered" evidence="1">
    <location>
        <begin position="161"/>
        <end position="185"/>
    </location>
</feature>
<feature type="compositionally biased region" description="Polar residues" evidence="1">
    <location>
        <begin position="161"/>
        <end position="173"/>
    </location>
</feature>